<evidence type="ECO:0000313" key="2">
    <source>
        <dbReference type="Proteomes" id="UP000735302"/>
    </source>
</evidence>
<comment type="caution">
    <text evidence="1">The sequence shown here is derived from an EMBL/GenBank/DDBJ whole genome shotgun (WGS) entry which is preliminary data.</text>
</comment>
<dbReference type="EMBL" id="BLXT01007308">
    <property type="protein sequence ID" value="GFO37910.1"/>
    <property type="molecule type" value="Genomic_DNA"/>
</dbReference>
<dbReference type="Proteomes" id="UP000735302">
    <property type="component" value="Unassembled WGS sequence"/>
</dbReference>
<evidence type="ECO:0000313" key="1">
    <source>
        <dbReference type="EMBL" id="GFO37910.1"/>
    </source>
</evidence>
<protein>
    <submittedName>
        <fullName evidence="1">Uncharacterized protein</fullName>
    </submittedName>
</protein>
<keyword evidence="2" id="KW-1185">Reference proteome</keyword>
<gene>
    <name evidence="1" type="ORF">PoB_006441500</name>
</gene>
<dbReference type="AlphaFoldDB" id="A0AAV4D1F4"/>
<accession>A0AAV4D1F4</accession>
<organism evidence="1 2">
    <name type="scientific">Plakobranchus ocellatus</name>
    <dbReference type="NCBI Taxonomy" id="259542"/>
    <lineage>
        <taxon>Eukaryota</taxon>
        <taxon>Metazoa</taxon>
        <taxon>Spiralia</taxon>
        <taxon>Lophotrochozoa</taxon>
        <taxon>Mollusca</taxon>
        <taxon>Gastropoda</taxon>
        <taxon>Heterobranchia</taxon>
        <taxon>Euthyneura</taxon>
        <taxon>Panpulmonata</taxon>
        <taxon>Sacoglossa</taxon>
        <taxon>Placobranchoidea</taxon>
        <taxon>Plakobranchidae</taxon>
        <taxon>Plakobranchus</taxon>
    </lineage>
</organism>
<name>A0AAV4D1F4_9GAST</name>
<reference evidence="1 2" key="1">
    <citation type="journal article" date="2021" name="Elife">
        <title>Chloroplast acquisition without the gene transfer in kleptoplastic sea slugs, Plakobranchus ocellatus.</title>
        <authorList>
            <person name="Maeda T."/>
            <person name="Takahashi S."/>
            <person name="Yoshida T."/>
            <person name="Shimamura S."/>
            <person name="Takaki Y."/>
            <person name="Nagai Y."/>
            <person name="Toyoda A."/>
            <person name="Suzuki Y."/>
            <person name="Arimoto A."/>
            <person name="Ishii H."/>
            <person name="Satoh N."/>
            <person name="Nishiyama T."/>
            <person name="Hasebe M."/>
            <person name="Maruyama T."/>
            <person name="Minagawa J."/>
            <person name="Obokata J."/>
            <person name="Shigenobu S."/>
        </authorList>
    </citation>
    <scope>NUCLEOTIDE SEQUENCE [LARGE SCALE GENOMIC DNA]</scope>
</reference>
<sequence length="100" mass="11560">MIDKMNSVTITTKSYSNSINILNDENINVFITIKINSDSTTTRNVDSNYVTTTNNSNKNSIITMNVQRRTMLPLHTRTTATASTLMMPIKYYQHQFRHQR</sequence>
<proteinExistence type="predicted"/>